<gene>
    <name evidence="2" type="ORF">niasHT_034515</name>
</gene>
<proteinExistence type="predicted"/>
<feature type="region of interest" description="Disordered" evidence="1">
    <location>
        <begin position="1"/>
        <end position="24"/>
    </location>
</feature>
<organism evidence="2 3">
    <name type="scientific">Heterodera trifolii</name>
    <dbReference type="NCBI Taxonomy" id="157864"/>
    <lineage>
        <taxon>Eukaryota</taxon>
        <taxon>Metazoa</taxon>
        <taxon>Ecdysozoa</taxon>
        <taxon>Nematoda</taxon>
        <taxon>Chromadorea</taxon>
        <taxon>Rhabditida</taxon>
        <taxon>Tylenchina</taxon>
        <taxon>Tylenchomorpha</taxon>
        <taxon>Tylenchoidea</taxon>
        <taxon>Heteroderidae</taxon>
        <taxon>Heteroderinae</taxon>
        <taxon>Heterodera</taxon>
    </lineage>
</organism>
<evidence type="ECO:0000313" key="2">
    <source>
        <dbReference type="EMBL" id="KAL3084880.1"/>
    </source>
</evidence>
<name>A0ABD2J401_9BILA</name>
<keyword evidence="3" id="KW-1185">Reference proteome</keyword>
<protein>
    <submittedName>
        <fullName evidence="2">Uncharacterized protein</fullName>
    </submittedName>
</protein>
<evidence type="ECO:0000256" key="1">
    <source>
        <dbReference type="SAM" id="MobiDB-lite"/>
    </source>
</evidence>
<feature type="compositionally biased region" description="Basic and acidic residues" evidence="1">
    <location>
        <begin position="1"/>
        <end position="18"/>
    </location>
</feature>
<sequence>MDLQDGNKENKEPTKKADEDEDPSWISLIDEEIKPRAVLSPNWHSKKVWLCRTPSPPSRSWTTFASGYCGAFALRPTAHSPTCARRCAIFPSRCNDLSILDTHSPQLTEATSA</sequence>
<accession>A0ABD2J401</accession>
<comment type="caution">
    <text evidence="2">The sequence shown here is derived from an EMBL/GenBank/DDBJ whole genome shotgun (WGS) entry which is preliminary data.</text>
</comment>
<evidence type="ECO:0000313" key="3">
    <source>
        <dbReference type="Proteomes" id="UP001620626"/>
    </source>
</evidence>
<dbReference type="AlphaFoldDB" id="A0ABD2J401"/>
<dbReference type="EMBL" id="JBICBT010001068">
    <property type="protein sequence ID" value="KAL3084880.1"/>
    <property type="molecule type" value="Genomic_DNA"/>
</dbReference>
<reference evidence="2 3" key="1">
    <citation type="submission" date="2024-10" db="EMBL/GenBank/DDBJ databases">
        <authorList>
            <person name="Kim D."/>
        </authorList>
    </citation>
    <scope>NUCLEOTIDE SEQUENCE [LARGE SCALE GENOMIC DNA]</scope>
    <source>
        <strain evidence="2">BH-2024</strain>
    </source>
</reference>
<dbReference type="Proteomes" id="UP001620626">
    <property type="component" value="Unassembled WGS sequence"/>
</dbReference>